<accession>A0A1H8IKH8</accession>
<dbReference type="EMBL" id="FOCW01000004">
    <property type="protein sequence ID" value="SEN68407.1"/>
    <property type="molecule type" value="Genomic_DNA"/>
</dbReference>
<evidence type="ECO:0000313" key="2">
    <source>
        <dbReference type="Proteomes" id="UP000199531"/>
    </source>
</evidence>
<dbReference type="RefSeq" id="WP_091816797.1">
    <property type="nucleotide sequence ID" value="NZ_FOCW01000004.1"/>
</dbReference>
<dbReference type="InterPro" id="IPR012348">
    <property type="entry name" value="RNR-like"/>
</dbReference>
<organism evidence="1 2">
    <name type="scientific">Brachymonas denitrificans DSM 15123</name>
    <dbReference type="NCBI Taxonomy" id="1121117"/>
    <lineage>
        <taxon>Bacteria</taxon>
        <taxon>Pseudomonadati</taxon>
        <taxon>Pseudomonadota</taxon>
        <taxon>Betaproteobacteria</taxon>
        <taxon>Burkholderiales</taxon>
        <taxon>Comamonadaceae</taxon>
        <taxon>Brachymonas</taxon>
    </lineage>
</organism>
<gene>
    <name evidence="1" type="ORF">SAMN02745977_01777</name>
</gene>
<dbReference type="CDD" id="cd00657">
    <property type="entry name" value="Ferritin_like"/>
    <property type="match status" value="1"/>
</dbReference>
<dbReference type="OrthoDB" id="581372at2"/>
<dbReference type="GO" id="GO:0016491">
    <property type="term" value="F:oxidoreductase activity"/>
    <property type="evidence" value="ECO:0007669"/>
    <property type="project" value="InterPro"/>
</dbReference>
<protein>
    <recommendedName>
        <fullName evidence="3">Fatty acid desaturase</fullName>
    </recommendedName>
</protein>
<dbReference type="InterPro" id="IPR009078">
    <property type="entry name" value="Ferritin-like_SF"/>
</dbReference>
<dbReference type="Gene3D" id="1.10.620.20">
    <property type="entry name" value="Ribonucleotide Reductase, subunit A"/>
    <property type="match status" value="1"/>
</dbReference>
<evidence type="ECO:0008006" key="3">
    <source>
        <dbReference type="Google" id="ProtNLM"/>
    </source>
</evidence>
<evidence type="ECO:0000313" key="1">
    <source>
        <dbReference type="EMBL" id="SEN68407.1"/>
    </source>
</evidence>
<dbReference type="STRING" id="1121117.SAMN02745977_01777"/>
<dbReference type="SUPFAM" id="SSF47240">
    <property type="entry name" value="Ferritin-like"/>
    <property type="match status" value="1"/>
</dbReference>
<dbReference type="AlphaFoldDB" id="A0A1H8IKH8"/>
<keyword evidence="2" id="KW-1185">Reference proteome</keyword>
<sequence length="279" mass="32851">MESSPTSATPAPQPVRWHISEIDFSRIDIPRIRHNQDLFYLVTSASFIETGSDMYTRNLVRHYAAYPEVAEWLQQRWEPEELQHGLALRTYVETVWPEFAWQTAFDGFFAEYGAMCTDEELEDDRTLELVARCVVETGTTTYYETLRNLATEPVLADLANRIRTDEVQHYKYFFQYFRELQASQKLSRARIAAVLYKRLAEMRESDSDVALRHVWQHRPPLFREGNFEELSQRTYQLVSSSLPIEQVIRMLLKPMDLPKRVEKWVQPPLQKLGRRLLSA</sequence>
<name>A0A1H8IKH8_9BURK</name>
<dbReference type="Proteomes" id="UP000199531">
    <property type="component" value="Unassembled WGS sequence"/>
</dbReference>
<reference evidence="1 2" key="1">
    <citation type="submission" date="2016-10" db="EMBL/GenBank/DDBJ databases">
        <authorList>
            <person name="de Groot N.N."/>
        </authorList>
    </citation>
    <scope>NUCLEOTIDE SEQUENCE [LARGE SCALE GENOMIC DNA]</scope>
    <source>
        <strain evidence="1 2">DSM 15123</strain>
    </source>
</reference>
<proteinExistence type="predicted"/>